<dbReference type="RefSeq" id="WP_012955221.1">
    <property type="nucleotide sequence ID" value="NC_013790.1"/>
</dbReference>
<comment type="subcellular location">
    <subcellularLocation>
        <location evidence="1">Cell envelope</location>
    </subcellularLocation>
    <subcellularLocation>
        <location evidence="2">Cell outer membrane</location>
    </subcellularLocation>
    <subcellularLocation>
        <location evidence="3">Secreted</location>
    </subcellularLocation>
</comment>
<keyword evidence="11" id="KW-0998">Cell outer membrane</keyword>
<keyword evidence="8" id="KW-0843">Virulence</keyword>
<reference evidence="14 15" key="1">
    <citation type="journal article" date="2010" name="PLoS ONE">
        <title>The genome sequence of the rumen methanogen Methanobrevibacter ruminantium reveals new possibilities for controlling ruminant methane emissions.</title>
        <authorList>
            <person name="Leahy S.C."/>
            <person name="Kelly W.J."/>
            <person name="Altermann E."/>
            <person name="Ronimus R.S."/>
            <person name="Yeoman C.J."/>
            <person name="Pacheco D.M."/>
            <person name="Li D."/>
            <person name="Kong Z."/>
            <person name="McTavish S."/>
            <person name="Sang C."/>
            <person name="Lambie S.C."/>
            <person name="Janssen P.H."/>
            <person name="Dey D."/>
            <person name="Attwood G.T."/>
        </authorList>
    </citation>
    <scope>NUCLEOTIDE SEQUENCE [LARGE SCALE GENOMIC DNA]</scope>
    <source>
        <strain evidence="15">ATCC 35063 / DSM 1093 / JCM 13430 / OCM 146 / M1</strain>
    </source>
</reference>
<dbReference type="PANTHER" id="PTHR11319:SF35">
    <property type="entry name" value="OUTER MEMBRANE PROTEIN PMPC-RELATED"/>
    <property type="match status" value="1"/>
</dbReference>
<dbReference type="PANTHER" id="PTHR11319">
    <property type="entry name" value="G PROTEIN-COUPLED RECEPTOR-RELATED"/>
    <property type="match status" value="1"/>
</dbReference>
<feature type="domain" description="Big-1" evidence="13">
    <location>
        <begin position="1299"/>
        <end position="1383"/>
    </location>
</feature>
<dbReference type="PATRIC" id="fig|634498.28.peg.421"/>
<dbReference type="eggNOG" id="arCOG02555">
    <property type="taxonomic scope" value="Archaea"/>
</dbReference>
<sequence>MKLKRYSYIIMIFLVCMISISAISAADDSSIATDDSNKIINDNNNQDIVLEENGPSTNIALEDKNYKIEKPQLKENSPGNFTDLNYLINEDETTRHNTTITLDRDYIGGEKGIRIDRPLIIDGQGHTLNASQNNRVFHITSENVTLKNIIFTGGRSDYGGAIYWQGDNGKIINCNFTYNTATKYGGAVFWGDDEFEGTADQTIAKDGIIINSNFISNKANVGNGEAWENGGGGEGGAVYWYANNGTICNSYFHNNRAGGQGGAITWKGNDGIICNNTNFTANSAGDSGGAVFWRGDNGTISNNCEFNNNIAYGRTSDGISRGGGAIFCHGENGKISNCSFMENSAKPESESGKGGGAIYAEYNTFITDCIFIRNSADYYGGAILIFRTGDVYRNIFINNTALNGNTITLKGIGHSTITNNIILNKTNAIYWNESDYTIEANWFGNNATQYSEPYEYSQTWLFLNATANPNPAPFNIPTEVKFKLWLYNKKTKKITEYDNSLLPTIQLSLSQTKGSINKETAGLDDPINYTANEVGTGSITGKMEWITDSIFFEIVNDPKLEVSVNPSEIDYGDNITLHLGYEDEATGTVNISFKGSTHEKTIENIPLNKTITITESILPDEYTVTVFYSGDNQFSRASKTADEKLKINQKNPNMTVTSYEIYVNDTNGVMFSIKLDKDATGKIILTGDIGREINLTEGSIKDGKRIIEIKNNGFDLGKYNVTFSYPGDEIYWEYETTALSEIKVIETKIIPQKEEIVLIIGDKSKINYTINPSNAVGDVTFTSNDTNVVKVNGSGDIEAIDKGQATITIKFSGSKDYAPSNATVNITIGREMAKLTAENITVTYNAEGYLKVALKDSKNKSISGAILIVDLINKTNYTTDSNGEIKVPTKSLAAGNYTASIEFEGNDKYLPANTTAGVTIEKDNPRLTSNNITNKYHTEDYLIVSLKDSASGPISGAELTVYLNGSETYKTDGNGQIKIPTKDLLPNIYVANISFAGNENYTEANASASINITKLDTRLNATDTITKYNVNKDMIVTLKDIDGNAISGLNILVDLDGVKNYTTDSNGEVKVPTKSLAAGNYTANIAFEGDNIYIGSNATAKVTIEKESTEISATNVSAKYGSNQSMIVTLKDSQGNPISGAKVSVEIDGKKDYTTDSNGQVNVPSKNIVPDTYNATITFAGNENYTSSNTSASVVIKRVKTALNYTDMNTTAFDSNIEGRVGEYFSFQLLDEYGKPLSGKQVFIGFNGVKYNRTTNETGEARLQINLKYANNYTFAIAFLGDENYSGSFNFAIISVSEQTPSLSTSPKTYKASAKTKALTATLKSYKGTAIPDKKITFTVNGKTYSANTNSKGIATVNVSLNKKGTYNFTVQYAGDSTYKKISKSEKLTIK</sequence>
<protein>
    <recommendedName>
        <fullName evidence="5">Intimin</fullName>
    </recommendedName>
    <alternativeName>
        <fullName evidence="12">Attaching and effacing protein</fullName>
    </alternativeName>
</protein>
<evidence type="ECO:0000256" key="11">
    <source>
        <dbReference type="ARBA" id="ARBA00023237"/>
    </source>
</evidence>
<gene>
    <name evidence="14" type="ordered locus">mru_0419</name>
</gene>
<dbReference type="Gene3D" id="2.60.40.1080">
    <property type="match status" value="1"/>
</dbReference>
<accession>D3E0M4</accession>
<dbReference type="STRING" id="634498.mru_0419"/>
<dbReference type="eggNOG" id="arCOG02486">
    <property type="taxonomic scope" value="Archaea"/>
</dbReference>
<dbReference type="Gene3D" id="2.60.40.10">
    <property type="entry name" value="Immunoglobulins"/>
    <property type="match status" value="3"/>
</dbReference>
<dbReference type="SUPFAM" id="SSF51126">
    <property type="entry name" value="Pectin lyase-like"/>
    <property type="match status" value="1"/>
</dbReference>
<comment type="similarity">
    <text evidence="4">Belongs to the intimin/invasin family.</text>
</comment>
<dbReference type="Gene3D" id="2.160.20.10">
    <property type="entry name" value="Single-stranded right-handed beta-helix, Pectin lyase-like"/>
    <property type="match status" value="1"/>
</dbReference>
<dbReference type="SUPFAM" id="SSF49373">
    <property type="entry name" value="Invasin/intimin cell-adhesion fragments"/>
    <property type="match status" value="3"/>
</dbReference>
<dbReference type="eggNOG" id="arCOG02488">
    <property type="taxonomic scope" value="Archaea"/>
</dbReference>
<evidence type="ECO:0000259" key="13">
    <source>
        <dbReference type="SMART" id="SM00634"/>
    </source>
</evidence>
<evidence type="ECO:0000256" key="8">
    <source>
        <dbReference type="ARBA" id="ARBA00023026"/>
    </source>
</evidence>
<proteinExistence type="inferred from homology"/>
<dbReference type="GO" id="GO:0005576">
    <property type="term" value="C:extracellular region"/>
    <property type="evidence" value="ECO:0007669"/>
    <property type="project" value="UniProtKB-SubCell"/>
</dbReference>
<evidence type="ECO:0000256" key="9">
    <source>
        <dbReference type="ARBA" id="ARBA00023136"/>
    </source>
</evidence>
<dbReference type="GeneID" id="8770059"/>
<dbReference type="InterPro" id="IPR011050">
    <property type="entry name" value="Pectin_lyase_fold/virulence"/>
</dbReference>
<dbReference type="InterPro" id="IPR006626">
    <property type="entry name" value="PbH1"/>
</dbReference>
<dbReference type="Proteomes" id="UP000008680">
    <property type="component" value="Chromosome"/>
</dbReference>
<keyword evidence="15" id="KW-1185">Reference proteome</keyword>
<dbReference type="InterPro" id="IPR003344">
    <property type="entry name" value="Big_1_dom"/>
</dbReference>
<evidence type="ECO:0000256" key="2">
    <source>
        <dbReference type="ARBA" id="ARBA00004442"/>
    </source>
</evidence>
<dbReference type="OrthoDB" id="78475at2157"/>
<dbReference type="Pfam" id="PF02415">
    <property type="entry name" value="Chlam_PMP"/>
    <property type="match status" value="1"/>
</dbReference>
<evidence type="ECO:0000256" key="1">
    <source>
        <dbReference type="ARBA" id="ARBA00004196"/>
    </source>
</evidence>
<dbReference type="KEGG" id="mru:mru_0419"/>
<keyword evidence="6" id="KW-0964">Secreted</keyword>
<evidence type="ECO:0000256" key="6">
    <source>
        <dbReference type="ARBA" id="ARBA00022525"/>
    </source>
</evidence>
<dbReference type="SMART" id="SM00634">
    <property type="entry name" value="BID_1"/>
    <property type="match status" value="2"/>
</dbReference>
<dbReference type="InterPro" id="IPR013783">
    <property type="entry name" value="Ig-like_fold"/>
</dbReference>
<evidence type="ECO:0000256" key="4">
    <source>
        <dbReference type="ARBA" id="ARBA00010116"/>
    </source>
</evidence>
<dbReference type="Pfam" id="PF02368">
    <property type="entry name" value="Big_2"/>
    <property type="match status" value="1"/>
</dbReference>
<evidence type="ECO:0000256" key="12">
    <source>
        <dbReference type="ARBA" id="ARBA00029955"/>
    </source>
</evidence>
<dbReference type="InterPro" id="IPR012334">
    <property type="entry name" value="Pectin_lyas_fold"/>
</dbReference>
<evidence type="ECO:0000313" key="15">
    <source>
        <dbReference type="Proteomes" id="UP000008680"/>
    </source>
</evidence>
<evidence type="ECO:0000256" key="10">
    <source>
        <dbReference type="ARBA" id="ARBA00023157"/>
    </source>
</evidence>
<organism evidence="14 15">
    <name type="scientific">Methanobrevibacter ruminantium (strain ATCC 35063 / DSM 1093 / JCM 13430 / OCM 146 / M1)</name>
    <name type="common">Methanobacterium ruminantium</name>
    <dbReference type="NCBI Taxonomy" id="634498"/>
    <lineage>
        <taxon>Archaea</taxon>
        <taxon>Methanobacteriati</taxon>
        <taxon>Methanobacteriota</taxon>
        <taxon>Methanomada group</taxon>
        <taxon>Methanobacteria</taxon>
        <taxon>Methanobacteriales</taxon>
        <taxon>Methanobacteriaceae</taxon>
        <taxon>Methanobrevibacter</taxon>
    </lineage>
</organism>
<name>D3E0M4_METRM</name>
<keyword evidence="10" id="KW-1015">Disulfide bond</keyword>
<keyword evidence="7" id="KW-0732">Signal</keyword>
<evidence type="ECO:0000256" key="3">
    <source>
        <dbReference type="ARBA" id="ARBA00004613"/>
    </source>
</evidence>
<evidence type="ECO:0000256" key="5">
    <source>
        <dbReference type="ARBA" id="ARBA00017346"/>
    </source>
</evidence>
<dbReference type="InterPro" id="IPR003368">
    <property type="entry name" value="POMP_repeat"/>
</dbReference>
<dbReference type="HOGENOM" id="CLU_252183_0_0_2"/>
<evidence type="ECO:0000313" key="14">
    <source>
        <dbReference type="EMBL" id="ADC46270.1"/>
    </source>
</evidence>
<dbReference type="InterPro" id="IPR003343">
    <property type="entry name" value="Big_2"/>
</dbReference>
<keyword evidence="9" id="KW-0472">Membrane</keyword>
<evidence type="ECO:0000256" key="7">
    <source>
        <dbReference type="ARBA" id="ARBA00022729"/>
    </source>
</evidence>
<dbReference type="EMBL" id="CP001719">
    <property type="protein sequence ID" value="ADC46270.1"/>
    <property type="molecule type" value="Genomic_DNA"/>
</dbReference>
<feature type="domain" description="Big-1" evidence="13">
    <location>
        <begin position="1100"/>
        <end position="1189"/>
    </location>
</feature>
<dbReference type="SMART" id="SM00710">
    <property type="entry name" value="PbH1"/>
    <property type="match status" value="6"/>
</dbReference>
<dbReference type="InterPro" id="IPR008964">
    <property type="entry name" value="Invasin/intimin_cell_adhesion"/>
</dbReference>